<evidence type="ECO:0000256" key="4">
    <source>
        <dbReference type="ARBA" id="ARBA00022801"/>
    </source>
</evidence>
<feature type="transmembrane region" description="Helical" evidence="7">
    <location>
        <begin position="67"/>
        <end position="95"/>
    </location>
</feature>
<keyword evidence="11" id="KW-1185">Reference proteome</keyword>
<organism evidence="10 11">
    <name type="scientific">Myroides odoratus</name>
    <name type="common">Flavobacterium odoratum</name>
    <dbReference type="NCBI Taxonomy" id="256"/>
    <lineage>
        <taxon>Bacteria</taxon>
        <taxon>Pseudomonadati</taxon>
        <taxon>Bacteroidota</taxon>
        <taxon>Flavobacteriia</taxon>
        <taxon>Flavobacteriales</taxon>
        <taxon>Flavobacteriaceae</taxon>
        <taxon>Myroides</taxon>
    </lineage>
</organism>
<dbReference type="SUPFAM" id="SSF144091">
    <property type="entry name" value="Rhomboid-like"/>
    <property type="match status" value="1"/>
</dbReference>
<keyword evidence="3 7" id="KW-0812">Transmembrane</keyword>
<dbReference type="Proteomes" id="UP000596202">
    <property type="component" value="Chromosome"/>
</dbReference>
<dbReference type="EC" id="3.4.21.105" evidence="10"/>
<evidence type="ECO:0000313" key="10">
    <source>
        <dbReference type="EMBL" id="STZ28033.1"/>
    </source>
</evidence>
<evidence type="ECO:0000256" key="5">
    <source>
        <dbReference type="ARBA" id="ARBA00022989"/>
    </source>
</evidence>
<feature type="transmembrane region" description="Helical" evidence="7">
    <location>
        <begin position="107"/>
        <end position="127"/>
    </location>
</feature>
<dbReference type="Proteomes" id="UP000255024">
    <property type="component" value="Unassembled WGS sequence"/>
</dbReference>
<feature type="transmembrane region" description="Helical" evidence="7">
    <location>
        <begin position="165"/>
        <end position="185"/>
    </location>
</feature>
<keyword evidence="6 7" id="KW-0472">Membrane</keyword>
<dbReference type="GO" id="GO:0016020">
    <property type="term" value="C:membrane"/>
    <property type="evidence" value="ECO:0007669"/>
    <property type="project" value="UniProtKB-SubCell"/>
</dbReference>
<dbReference type="GeneID" id="93528247"/>
<dbReference type="Pfam" id="PF01694">
    <property type="entry name" value="Rhomboid"/>
    <property type="match status" value="1"/>
</dbReference>
<protein>
    <submittedName>
        <fullName evidence="9">Rhomboid family intramembrane serine protease</fullName>
    </submittedName>
    <submittedName>
        <fullName evidence="10">Rhomboid protease gluP</fullName>
        <ecNumber evidence="10">3.4.21.105</ecNumber>
    </submittedName>
</protein>
<evidence type="ECO:0000256" key="6">
    <source>
        <dbReference type="ARBA" id="ARBA00023136"/>
    </source>
</evidence>
<feature type="transmembrane region" description="Helical" evidence="7">
    <location>
        <begin position="191"/>
        <end position="210"/>
    </location>
</feature>
<accession>A0A378RZB7</accession>
<dbReference type="RefSeq" id="WP_002986001.1">
    <property type="nucleotide sequence ID" value="NZ_CP068107.1"/>
</dbReference>
<dbReference type="OrthoDB" id="9807874at2"/>
<feature type="transmembrane region" description="Helical" evidence="7">
    <location>
        <begin position="133"/>
        <end position="153"/>
    </location>
</feature>
<dbReference type="Gene3D" id="1.20.1540.10">
    <property type="entry name" value="Rhomboid-like"/>
    <property type="match status" value="1"/>
</dbReference>
<keyword evidence="10" id="KW-0645">Protease</keyword>
<dbReference type="GO" id="GO:0006508">
    <property type="term" value="P:proteolysis"/>
    <property type="evidence" value="ECO:0007669"/>
    <property type="project" value="UniProtKB-KW"/>
</dbReference>
<dbReference type="EMBL" id="UGQL01000001">
    <property type="protein sequence ID" value="STZ28033.1"/>
    <property type="molecule type" value="Genomic_DNA"/>
</dbReference>
<evidence type="ECO:0000313" key="12">
    <source>
        <dbReference type="Proteomes" id="UP000596202"/>
    </source>
</evidence>
<dbReference type="InterPro" id="IPR022764">
    <property type="entry name" value="Peptidase_S54_rhomboid_dom"/>
</dbReference>
<evidence type="ECO:0000256" key="1">
    <source>
        <dbReference type="ARBA" id="ARBA00004141"/>
    </source>
</evidence>
<feature type="domain" description="Peptidase S54 rhomboid" evidence="8">
    <location>
        <begin position="41"/>
        <end position="185"/>
    </location>
</feature>
<gene>
    <name evidence="10" type="primary">gluP</name>
    <name evidence="9" type="ORF">I6I88_11305</name>
    <name evidence="10" type="ORF">NCTC11179_01571</name>
</gene>
<dbReference type="InterPro" id="IPR035952">
    <property type="entry name" value="Rhomboid-like_sf"/>
</dbReference>
<dbReference type="InterPro" id="IPR050925">
    <property type="entry name" value="Rhomboid_protease_S54"/>
</dbReference>
<reference evidence="9 12" key="2">
    <citation type="submission" date="2021-01" db="EMBL/GenBank/DDBJ databases">
        <title>FDA dAtabase for Regulatory Grade micrObial Sequences (FDA-ARGOS): Supporting development and validation of Infectious Disease Dx tests.</title>
        <authorList>
            <person name="Sproer C."/>
            <person name="Gronow S."/>
            <person name="Severitt S."/>
            <person name="Schroder I."/>
            <person name="Tallon L."/>
            <person name="Sadzewicz L."/>
            <person name="Zhao X."/>
            <person name="Boylan J."/>
            <person name="Ott S."/>
            <person name="Bowen H."/>
            <person name="Vavikolanu K."/>
            <person name="Mehta A."/>
            <person name="Aluvathingal J."/>
            <person name="Nadendla S."/>
            <person name="Lowell S."/>
            <person name="Myers T."/>
            <person name="Yan Y."/>
            <person name="Sichtig H."/>
        </authorList>
    </citation>
    <scope>NUCLEOTIDE SEQUENCE [LARGE SCALE GENOMIC DNA]</scope>
    <source>
        <strain evidence="9 12">FDAARGOS_1131</strain>
    </source>
</reference>
<evidence type="ECO:0000256" key="3">
    <source>
        <dbReference type="ARBA" id="ARBA00022692"/>
    </source>
</evidence>
<sequence length="215" mass="24279">MDIAPIILVILIASGIVTYKGLQDYSFFAKYNFDLDRIRKGEVYRMITAGFLHVDWMHFAFNMFTLYMFSGIVVAISGSFYFVLIYLLSIIIGNILTYQLYFKQRQYYAVGASGGVTGVVYASILLYPDLKLYLFFIPIGIKGYIFALGYLLYSLYGMKKKSDNIGHAAHFGGAIGGLVLTLIRYPELLQQQLFLIGLLLIPIVLLLILAKTNKI</sequence>
<dbReference type="GO" id="GO:0004252">
    <property type="term" value="F:serine-type endopeptidase activity"/>
    <property type="evidence" value="ECO:0007669"/>
    <property type="project" value="InterPro"/>
</dbReference>
<keyword evidence="4 10" id="KW-0378">Hydrolase</keyword>
<dbReference type="PANTHER" id="PTHR43731:SF14">
    <property type="entry name" value="PRESENILIN-ASSOCIATED RHOMBOID-LIKE PROTEIN, MITOCHONDRIAL"/>
    <property type="match status" value="1"/>
</dbReference>
<feature type="transmembrane region" description="Helical" evidence="7">
    <location>
        <begin position="6"/>
        <end position="22"/>
    </location>
</feature>
<name>A0A378RZB7_MYROD</name>
<evidence type="ECO:0000313" key="11">
    <source>
        <dbReference type="Proteomes" id="UP000255024"/>
    </source>
</evidence>
<dbReference type="EMBL" id="CP068108">
    <property type="protein sequence ID" value="QQT98802.1"/>
    <property type="molecule type" value="Genomic_DNA"/>
</dbReference>
<comment type="subcellular location">
    <subcellularLocation>
        <location evidence="1">Membrane</location>
        <topology evidence="1">Multi-pass membrane protein</topology>
    </subcellularLocation>
</comment>
<dbReference type="AlphaFoldDB" id="A0A378RZB7"/>
<evidence type="ECO:0000259" key="8">
    <source>
        <dbReference type="Pfam" id="PF01694"/>
    </source>
</evidence>
<proteinExistence type="inferred from homology"/>
<reference evidence="10 11" key="1">
    <citation type="submission" date="2018-06" db="EMBL/GenBank/DDBJ databases">
        <authorList>
            <consortium name="Pathogen Informatics"/>
            <person name="Doyle S."/>
        </authorList>
    </citation>
    <scope>NUCLEOTIDE SEQUENCE [LARGE SCALE GENOMIC DNA]</scope>
    <source>
        <strain evidence="10 11">NCTC11179</strain>
    </source>
</reference>
<evidence type="ECO:0000256" key="7">
    <source>
        <dbReference type="SAM" id="Phobius"/>
    </source>
</evidence>
<dbReference type="PANTHER" id="PTHR43731">
    <property type="entry name" value="RHOMBOID PROTEASE"/>
    <property type="match status" value="1"/>
</dbReference>
<evidence type="ECO:0000256" key="2">
    <source>
        <dbReference type="ARBA" id="ARBA00009045"/>
    </source>
</evidence>
<evidence type="ECO:0000313" key="9">
    <source>
        <dbReference type="EMBL" id="QQT98802.1"/>
    </source>
</evidence>
<comment type="similarity">
    <text evidence="2">Belongs to the peptidase S54 family.</text>
</comment>
<keyword evidence="5 7" id="KW-1133">Transmembrane helix</keyword>